<dbReference type="EMBL" id="JABFTP020000144">
    <property type="protein sequence ID" value="KAL3281441.1"/>
    <property type="molecule type" value="Genomic_DNA"/>
</dbReference>
<sequence length="55" mass="6554">IEFFLRQIYQRSSNVHTAQNAFSKRFVEPRRQVALPVAENVSRKRSPIKRILLEQ</sequence>
<protein>
    <recommendedName>
        <fullName evidence="3">DUF4817 domain-containing protein</fullName>
    </recommendedName>
</protein>
<dbReference type="AlphaFoldDB" id="A0ABD2NST7"/>
<proteinExistence type="predicted"/>
<feature type="non-terminal residue" evidence="1">
    <location>
        <position position="1"/>
    </location>
</feature>
<evidence type="ECO:0008006" key="3">
    <source>
        <dbReference type="Google" id="ProtNLM"/>
    </source>
</evidence>
<accession>A0ABD2NST7</accession>
<reference evidence="1 2" key="1">
    <citation type="journal article" date="2021" name="BMC Biol.">
        <title>Horizontally acquired antibacterial genes associated with adaptive radiation of ladybird beetles.</title>
        <authorList>
            <person name="Li H.S."/>
            <person name="Tang X.F."/>
            <person name="Huang Y.H."/>
            <person name="Xu Z.Y."/>
            <person name="Chen M.L."/>
            <person name="Du X.Y."/>
            <person name="Qiu B.Y."/>
            <person name="Chen P.T."/>
            <person name="Zhang W."/>
            <person name="Slipinski A."/>
            <person name="Escalona H.E."/>
            <person name="Waterhouse R.M."/>
            <person name="Zwick A."/>
            <person name="Pang H."/>
        </authorList>
    </citation>
    <scope>NUCLEOTIDE SEQUENCE [LARGE SCALE GENOMIC DNA]</scope>
    <source>
        <strain evidence="1">SYSU2018</strain>
    </source>
</reference>
<keyword evidence="2" id="KW-1185">Reference proteome</keyword>
<dbReference type="Proteomes" id="UP001516400">
    <property type="component" value="Unassembled WGS sequence"/>
</dbReference>
<organism evidence="1 2">
    <name type="scientific">Cryptolaemus montrouzieri</name>
    <dbReference type="NCBI Taxonomy" id="559131"/>
    <lineage>
        <taxon>Eukaryota</taxon>
        <taxon>Metazoa</taxon>
        <taxon>Ecdysozoa</taxon>
        <taxon>Arthropoda</taxon>
        <taxon>Hexapoda</taxon>
        <taxon>Insecta</taxon>
        <taxon>Pterygota</taxon>
        <taxon>Neoptera</taxon>
        <taxon>Endopterygota</taxon>
        <taxon>Coleoptera</taxon>
        <taxon>Polyphaga</taxon>
        <taxon>Cucujiformia</taxon>
        <taxon>Coccinelloidea</taxon>
        <taxon>Coccinellidae</taxon>
        <taxon>Scymninae</taxon>
        <taxon>Scymnini</taxon>
        <taxon>Cryptolaemus</taxon>
    </lineage>
</organism>
<comment type="caution">
    <text evidence="1">The sequence shown here is derived from an EMBL/GenBank/DDBJ whole genome shotgun (WGS) entry which is preliminary data.</text>
</comment>
<evidence type="ECO:0000313" key="2">
    <source>
        <dbReference type="Proteomes" id="UP001516400"/>
    </source>
</evidence>
<gene>
    <name evidence="1" type="ORF">HHI36_004650</name>
</gene>
<name>A0ABD2NST7_9CUCU</name>
<evidence type="ECO:0000313" key="1">
    <source>
        <dbReference type="EMBL" id="KAL3281441.1"/>
    </source>
</evidence>